<keyword evidence="4" id="KW-1185">Reference proteome</keyword>
<dbReference type="InterPro" id="IPR052523">
    <property type="entry name" value="Trichothecene_AcTrans"/>
</dbReference>
<dbReference type="EMBL" id="JACAZI010000003">
    <property type="protein sequence ID" value="KAF7365495.1"/>
    <property type="molecule type" value="Genomic_DNA"/>
</dbReference>
<comment type="caution">
    <text evidence="3">The sequence shown here is derived from an EMBL/GenBank/DDBJ whole genome shotgun (WGS) entry which is preliminary data.</text>
</comment>
<protein>
    <submittedName>
        <fullName evidence="3">Acyl-n-acyltransferase</fullName>
    </submittedName>
</protein>
<dbReference type="PROSITE" id="PS51186">
    <property type="entry name" value="GNAT"/>
    <property type="match status" value="1"/>
</dbReference>
<dbReference type="OrthoDB" id="2115692at2759"/>
<feature type="compositionally biased region" description="Low complexity" evidence="1">
    <location>
        <begin position="102"/>
        <end position="111"/>
    </location>
</feature>
<dbReference type="PANTHER" id="PTHR42791:SF1">
    <property type="entry name" value="N-ACETYLTRANSFERASE DOMAIN-CONTAINING PROTEIN"/>
    <property type="match status" value="1"/>
</dbReference>
<keyword evidence="3" id="KW-0808">Transferase</keyword>
<dbReference type="Gene3D" id="3.40.630.30">
    <property type="match status" value="1"/>
</dbReference>
<feature type="domain" description="N-acetyltransferase" evidence="2">
    <location>
        <begin position="160"/>
        <end position="230"/>
    </location>
</feature>
<evidence type="ECO:0000256" key="1">
    <source>
        <dbReference type="SAM" id="MobiDB-lite"/>
    </source>
</evidence>
<evidence type="ECO:0000313" key="4">
    <source>
        <dbReference type="Proteomes" id="UP000620124"/>
    </source>
</evidence>
<dbReference type="Pfam" id="PF00583">
    <property type="entry name" value="Acetyltransf_1"/>
    <property type="match status" value="1"/>
</dbReference>
<dbReference type="InterPro" id="IPR000182">
    <property type="entry name" value="GNAT_dom"/>
</dbReference>
<dbReference type="InterPro" id="IPR016181">
    <property type="entry name" value="Acyl_CoA_acyltransferase"/>
</dbReference>
<organism evidence="3 4">
    <name type="scientific">Mycena venus</name>
    <dbReference type="NCBI Taxonomy" id="2733690"/>
    <lineage>
        <taxon>Eukaryota</taxon>
        <taxon>Fungi</taxon>
        <taxon>Dikarya</taxon>
        <taxon>Basidiomycota</taxon>
        <taxon>Agaricomycotina</taxon>
        <taxon>Agaricomycetes</taxon>
        <taxon>Agaricomycetidae</taxon>
        <taxon>Agaricales</taxon>
        <taxon>Marasmiineae</taxon>
        <taxon>Mycenaceae</taxon>
        <taxon>Mycena</taxon>
    </lineage>
</organism>
<dbReference type="CDD" id="cd04301">
    <property type="entry name" value="NAT_SF"/>
    <property type="match status" value="1"/>
</dbReference>
<dbReference type="GO" id="GO:0016747">
    <property type="term" value="F:acyltransferase activity, transferring groups other than amino-acyl groups"/>
    <property type="evidence" value="ECO:0007669"/>
    <property type="project" value="InterPro"/>
</dbReference>
<feature type="region of interest" description="Disordered" evidence="1">
    <location>
        <begin position="91"/>
        <end position="128"/>
    </location>
</feature>
<dbReference type="AlphaFoldDB" id="A0A8H6YX76"/>
<reference evidence="3" key="1">
    <citation type="submission" date="2020-05" db="EMBL/GenBank/DDBJ databases">
        <title>Mycena genomes resolve the evolution of fungal bioluminescence.</title>
        <authorList>
            <person name="Tsai I.J."/>
        </authorList>
    </citation>
    <scope>NUCLEOTIDE SEQUENCE</scope>
    <source>
        <strain evidence="3">CCC161011</strain>
    </source>
</reference>
<gene>
    <name evidence="3" type="ORF">MVEN_00422500</name>
</gene>
<dbReference type="PANTHER" id="PTHR42791">
    <property type="entry name" value="GNAT FAMILY ACETYLTRANSFERASE"/>
    <property type="match status" value="1"/>
</dbReference>
<dbReference type="SUPFAM" id="SSF55729">
    <property type="entry name" value="Acyl-CoA N-acyltransferases (Nat)"/>
    <property type="match status" value="1"/>
</dbReference>
<sequence>MPKPLPSGLEVRQARADDVPSLATLLSLAPDDGSIYRFPHILEYPDEMREMHAGWLRPGVHDPTTLIRIAVVPGDGKDRVVGFTSWTRLEADPQDPSKTRPAKLAAKVAPAEEPETEEDTSNFAPPPPRALVPNVAHAEAIKRARKQAPPSPIKTTACYELGGLAIHPDYQGHGIGSLLARWGVDKAAGERVPVFVSGETQGVDFYEKALGFQRLRATEYWLDEKGQDISREEVQHGNEAWKKVNGGLSGAQMVWLPEGYVLEVDGEVYKG</sequence>
<evidence type="ECO:0000313" key="3">
    <source>
        <dbReference type="EMBL" id="KAF7365495.1"/>
    </source>
</evidence>
<proteinExistence type="predicted"/>
<name>A0A8H6YX76_9AGAR</name>
<keyword evidence="3" id="KW-0012">Acyltransferase</keyword>
<dbReference type="Proteomes" id="UP000620124">
    <property type="component" value="Unassembled WGS sequence"/>
</dbReference>
<accession>A0A8H6YX76</accession>
<evidence type="ECO:0000259" key="2">
    <source>
        <dbReference type="PROSITE" id="PS51186"/>
    </source>
</evidence>